<keyword evidence="2" id="KW-1185">Reference proteome</keyword>
<feature type="non-terminal residue" evidence="1">
    <location>
        <position position="1"/>
    </location>
</feature>
<gene>
    <name evidence="1" type="ORF">B0H17DRAFT_945047</name>
</gene>
<proteinExistence type="predicted"/>
<evidence type="ECO:0000313" key="1">
    <source>
        <dbReference type="EMBL" id="KAJ7677310.1"/>
    </source>
</evidence>
<name>A0AAD7D3I9_MYCRO</name>
<dbReference type="Proteomes" id="UP001221757">
    <property type="component" value="Unassembled WGS sequence"/>
</dbReference>
<accession>A0AAD7D3I9</accession>
<dbReference type="AlphaFoldDB" id="A0AAD7D3I9"/>
<reference evidence="1" key="1">
    <citation type="submission" date="2023-03" db="EMBL/GenBank/DDBJ databases">
        <title>Massive genome expansion in bonnet fungi (Mycena s.s.) driven by repeated elements and novel gene families across ecological guilds.</title>
        <authorList>
            <consortium name="Lawrence Berkeley National Laboratory"/>
            <person name="Harder C.B."/>
            <person name="Miyauchi S."/>
            <person name="Viragh M."/>
            <person name="Kuo A."/>
            <person name="Thoen E."/>
            <person name="Andreopoulos B."/>
            <person name="Lu D."/>
            <person name="Skrede I."/>
            <person name="Drula E."/>
            <person name="Henrissat B."/>
            <person name="Morin E."/>
            <person name="Kohler A."/>
            <person name="Barry K."/>
            <person name="LaButti K."/>
            <person name="Morin E."/>
            <person name="Salamov A."/>
            <person name="Lipzen A."/>
            <person name="Mereny Z."/>
            <person name="Hegedus B."/>
            <person name="Baldrian P."/>
            <person name="Stursova M."/>
            <person name="Weitz H."/>
            <person name="Taylor A."/>
            <person name="Grigoriev I.V."/>
            <person name="Nagy L.G."/>
            <person name="Martin F."/>
            <person name="Kauserud H."/>
        </authorList>
    </citation>
    <scope>NUCLEOTIDE SEQUENCE</scope>
    <source>
        <strain evidence="1">CBHHK067</strain>
    </source>
</reference>
<organism evidence="1 2">
    <name type="scientific">Mycena rosella</name>
    <name type="common">Pink bonnet</name>
    <name type="synonym">Agaricus rosellus</name>
    <dbReference type="NCBI Taxonomy" id="1033263"/>
    <lineage>
        <taxon>Eukaryota</taxon>
        <taxon>Fungi</taxon>
        <taxon>Dikarya</taxon>
        <taxon>Basidiomycota</taxon>
        <taxon>Agaricomycotina</taxon>
        <taxon>Agaricomycetes</taxon>
        <taxon>Agaricomycetidae</taxon>
        <taxon>Agaricales</taxon>
        <taxon>Marasmiineae</taxon>
        <taxon>Mycenaceae</taxon>
        <taxon>Mycena</taxon>
    </lineage>
</organism>
<evidence type="ECO:0000313" key="2">
    <source>
        <dbReference type="Proteomes" id="UP001221757"/>
    </source>
</evidence>
<dbReference type="EMBL" id="JARKIE010000139">
    <property type="protein sequence ID" value="KAJ7677310.1"/>
    <property type="molecule type" value="Genomic_DNA"/>
</dbReference>
<protein>
    <submittedName>
        <fullName evidence="1">Uncharacterized protein</fullName>
    </submittedName>
</protein>
<sequence>YEPVTFYSQLQNIFVVKFAPTPELELEEEITLVLAAVCKCDIILKNDLDMHYYHKDGLIEVVDISSIQCLVGRIKTTDGKNWVVIDQSGNLSRPYYDLDD</sequence>
<comment type="caution">
    <text evidence="1">The sequence shown here is derived from an EMBL/GenBank/DDBJ whole genome shotgun (WGS) entry which is preliminary data.</text>
</comment>